<evidence type="ECO:0000313" key="1">
    <source>
        <dbReference type="EMBL" id="CAG8736123.1"/>
    </source>
</evidence>
<name>A0A9N9IIF5_9GLOM</name>
<comment type="caution">
    <text evidence="1">The sequence shown here is derived from an EMBL/GenBank/DDBJ whole genome shotgun (WGS) entry which is preliminary data.</text>
</comment>
<sequence length="53" mass="6133">MAEFLKEVAEGEETGNHYQSFLENFNAQRILVKRLKKLTLTDEEFVLCGVETI</sequence>
<feature type="non-terminal residue" evidence="1">
    <location>
        <position position="53"/>
    </location>
</feature>
<dbReference type="AlphaFoldDB" id="A0A9N9IIF5"/>
<reference evidence="1" key="1">
    <citation type="submission" date="2021-06" db="EMBL/GenBank/DDBJ databases">
        <authorList>
            <person name="Kallberg Y."/>
            <person name="Tangrot J."/>
            <person name="Rosling A."/>
        </authorList>
    </citation>
    <scope>NUCLEOTIDE SEQUENCE</scope>
    <source>
        <strain evidence="1">MA453B</strain>
    </source>
</reference>
<proteinExistence type="predicted"/>
<evidence type="ECO:0000313" key="2">
    <source>
        <dbReference type="Proteomes" id="UP000789405"/>
    </source>
</evidence>
<keyword evidence="2" id="KW-1185">Reference proteome</keyword>
<protein>
    <submittedName>
        <fullName evidence="1">18609_t:CDS:1</fullName>
    </submittedName>
</protein>
<organism evidence="1 2">
    <name type="scientific">Dentiscutata erythropus</name>
    <dbReference type="NCBI Taxonomy" id="1348616"/>
    <lineage>
        <taxon>Eukaryota</taxon>
        <taxon>Fungi</taxon>
        <taxon>Fungi incertae sedis</taxon>
        <taxon>Mucoromycota</taxon>
        <taxon>Glomeromycotina</taxon>
        <taxon>Glomeromycetes</taxon>
        <taxon>Diversisporales</taxon>
        <taxon>Gigasporaceae</taxon>
        <taxon>Dentiscutata</taxon>
    </lineage>
</organism>
<gene>
    <name evidence="1" type="ORF">DERYTH_LOCUS15576</name>
</gene>
<accession>A0A9N9IIF5</accession>
<dbReference type="EMBL" id="CAJVPY010012742">
    <property type="protein sequence ID" value="CAG8736123.1"/>
    <property type="molecule type" value="Genomic_DNA"/>
</dbReference>
<dbReference type="Proteomes" id="UP000789405">
    <property type="component" value="Unassembled WGS sequence"/>
</dbReference>